<dbReference type="InterPro" id="IPR043128">
    <property type="entry name" value="Rev_trsase/Diguanyl_cyclase"/>
</dbReference>
<protein>
    <recommendedName>
        <fullName evidence="1">diguanylate cyclase</fullName>
        <ecNumber evidence="1">2.7.7.65</ecNumber>
    </recommendedName>
</protein>
<evidence type="ECO:0000313" key="4">
    <source>
        <dbReference type="EMBL" id="MDY0745353.1"/>
    </source>
</evidence>
<dbReference type="NCBIfam" id="TIGR00254">
    <property type="entry name" value="GGDEF"/>
    <property type="match status" value="1"/>
</dbReference>
<name>A0ABU5DHX2_9BURK</name>
<evidence type="ECO:0000259" key="3">
    <source>
        <dbReference type="PROSITE" id="PS50887"/>
    </source>
</evidence>
<evidence type="ECO:0000256" key="1">
    <source>
        <dbReference type="ARBA" id="ARBA00012528"/>
    </source>
</evidence>
<dbReference type="EC" id="2.7.7.65" evidence="1"/>
<accession>A0ABU5DHX2</accession>
<dbReference type="InterPro" id="IPR029787">
    <property type="entry name" value="Nucleotide_cyclase"/>
</dbReference>
<dbReference type="CDD" id="cd01949">
    <property type="entry name" value="GGDEF"/>
    <property type="match status" value="1"/>
</dbReference>
<dbReference type="InterPro" id="IPR000160">
    <property type="entry name" value="GGDEF_dom"/>
</dbReference>
<dbReference type="SMART" id="SM00267">
    <property type="entry name" value="GGDEF"/>
    <property type="match status" value="1"/>
</dbReference>
<dbReference type="Pfam" id="PF00990">
    <property type="entry name" value="GGDEF"/>
    <property type="match status" value="1"/>
</dbReference>
<keyword evidence="4" id="KW-0808">Transferase</keyword>
<dbReference type="PROSITE" id="PS50887">
    <property type="entry name" value="GGDEF"/>
    <property type="match status" value="1"/>
</dbReference>
<dbReference type="InterPro" id="IPR050469">
    <property type="entry name" value="Diguanylate_Cyclase"/>
</dbReference>
<dbReference type="Proteomes" id="UP001285263">
    <property type="component" value="Unassembled WGS sequence"/>
</dbReference>
<dbReference type="RefSeq" id="WP_320423262.1">
    <property type="nucleotide sequence ID" value="NZ_JAXCLA010000004.1"/>
</dbReference>
<dbReference type="Gene3D" id="3.30.70.270">
    <property type="match status" value="1"/>
</dbReference>
<dbReference type="SUPFAM" id="SSF55073">
    <property type="entry name" value="Nucleotide cyclase"/>
    <property type="match status" value="1"/>
</dbReference>
<evidence type="ECO:0000313" key="5">
    <source>
        <dbReference type="Proteomes" id="UP001285263"/>
    </source>
</evidence>
<dbReference type="PANTHER" id="PTHR45138">
    <property type="entry name" value="REGULATORY COMPONENTS OF SENSORY TRANSDUCTION SYSTEM"/>
    <property type="match status" value="1"/>
</dbReference>
<sequence>MTAIRDTYLVEQSLLRTLGPMLGVAETWLYRLDSAGNLVRTLRHSRHVESAPEGGQRVEEQLEEEMAHPMDIPPEVEAIFDSVRILNKACTEKLDDNQHLICHPIYGGRAICGFFLLRRERELSGPEVATVQGVLEVFNNFYGLLDTSQRDRLTGLFNRYSLELNLDRLWNLLHARRQVPRGDNELRREQAAPQVYWLGVMDVDYFKTINDTHGHMIGDEVLIIIGRLLESAFRSSDLLYRYGGEEFIAIIAASDAEAAMQTFERARRKIEAFKFPRVGRITISGGFSRADPSVLPQEVINRADRALYESKNLGRNRFCEYEKLVAAGTIKAVNAGSVDLF</sequence>
<gene>
    <name evidence="4" type="ORF">SNE35_12600</name>
</gene>
<feature type="domain" description="GGDEF" evidence="3">
    <location>
        <begin position="194"/>
        <end position="323"/>
    </location>
</feature>
<dbReference type="PANTHER" id="PTHR45138:SF9">
    <property type="entry name" value="DIGUANYLATE CYCLASE DGCM-RELATED"/>
    <property type="match status" value="1"/>
</dbReference>
<dbReference type="EMBL" id="JAXCLA010000004">
    <property type="protein sequence ID" value="MDY0745353.1"/>
    <property type="molecule type" value="Genomic_DNA"/>
</dbReference>
<proteinExistence type="predicted"/>
<keyword evidence="4" id="KW-0548">Nucleotidyltransferase</keyword>
<dbReference type="GO" id="GO:0052621">
    <property type="term" value="F:diguanylate cyclase activity"/>
    <property type="evidence" value="ECO:0007669"/>
    <property type="project" value="UniProtKB-EC"/>
</dbReference>
<keyword evidence="5" id="KW-1185">Reference proteome</keyword>
<organism evidence="4 5">
    <name type="scientific">Roseateles agri</name>
    <dbReference type="NCBI Taxonomy" id="3098619"/>
    <lineage>
        <taxon>Bacteria</taxon>
        <taxon>Pseudomonadati</taxon>
        <taxon>Pseudomonadota</taxon>
        <taxon>Betaproteobacteria</taxon>
        <taxon>Burkholderiales</taxon>
        <taxon>Sphaerotilaceae</taxon>
        <taxon>Roseateles</taxon>
    </lineage>
</organism>
<comment type="caution">
    <text evidence="4">The sequence shown here is derived from an EMBL/GenBank/DDBJ whole genome shotgun (WGS) entry which is preliminary data.</text>
</comment>
<reference evidence="4 5" key="1">
    <citation type="submission" date="2023-11" db="EMBL/GenBank/DDBJ databases">
        <title>Paucibacter sp. nov., isolated from fresh soil in Korea.</title>
        <authorList>
            <person name="Le N.T.T."/>
        </authorList>
    </citation>
    <scope>NUCLEOTIDE SEQUENCE [LARGE SCALE GENOMIC DNA]</scope>
    <source>
        <strain evidence="4 5">R3-3</strain>
    </source>
</reference>
<comment type="catalytic activity">
    <reaction evidence="2">
        <text>2 GTP = 3',3'-c-di-GMP + 2 diphosphate</text>
        <dbReference type="Rhea" id="RHEA:24898"/>
        <dbReference type="ChEBI" id="CHEBI:33019"/>
        <dbReference type="ChEBI" id="CHEBI:37565"/>
        <dbReference type="ChEBI" id="CHEBI:58805"/>
        <dbReference type="EC" id="2.7.7.65"/>
    </reaction>
</comment>
<evidence type="ECO:0000256" key="2">
    <source>
        <dbReference type="ARBA" id="ARBA00034247"/>
    </source>
</evidence>